<keyword evidence="2" id="KW-1185">Reference proteome</keyword>
<proteinExistence type="predicted"/>
<dbReference type="Proteomes" id="UP001374535">
    <property type="component" value="Chromosome 7"/>
</dbReference>
<evidence type="ECO:0000313" key="2">
    <source>
        <dbReference type="Proteomes" id="UP001374535"/>
    </source>
</evidence>
<sequence>LFHYFVIILILIQKRKRKQEDSTCSFSFSTLIFPINSTVRRYMLRNHWLSTFLLLQRLKYRYTTTPKLQLLIIYSNKSFYFLIIAYSKLNIIYRTCPSNEDNHIHKHIYNFEDIERNIQFRDIDPDNSHYNCICIHMDPILAYIFFLALLHLFLK</sequence>
<evidence type="ECO:0000313" key="1">
    <source>
        <dbReference type="EMBL" id="WVZ04160.1"/>
    </source>
</evidence>
<dbReference type="EMBL" id="CP144694">
    <property type="protein sequence ID" value="WVZ04160.1"/>
    <property type="molecule type" value="Genomic_DNA"/>
</dbReference>
<feature type="non-terminal residue" evidence="1">
    <location>
        <position position="1"/>
    </location>
</feature>
<reference evidence="1 2" key="1">
    <citation type="journal article" date="2023" name="Life. Sci Alliance">
        <title>Evolutionary insights into 3D genome organization and epigenetic landscape of Vigna mungo.</title>
        <authorList>
            <person name="Junaid A."/>
            <person name="Singh B."/>
            <person name="Bhatia S."/>
        </authorList>
    </citation>
    <scope>NUCLEOTIDE SEQUENCE [LARGE SCALE GENOMIC DNA]</scope>
    <source>
        <strain evidence="1">Urdbean</strain>
    </source>
</reference>
<accession>A0AAQ3N7B1</accession>
<gene>
    <name evidence="1" type="ORF">V8G54_024966</name>
</gene>
<name>A0AAQ3N7B1_VIGMU</name>
<organism evidence="1 2">
    <name type="scientific">Vigna mungo</name>
    <name type="common">Black gram</name>
    <name type="synonym">Phaseolus mungo</name>
    <dbReference type="NCBI Taxonomy" id="3915"/>
    <lineage>
        <taxon>Eukaryota</taxon>
        <taxon>Viridiplantae</taxon>
        <taxon>Streptophyta</taxon>
        <taxon>Embryophyta</taxon>
        <taxon>Tracheophyta</taxon>
        <taxon>Spermatophyta</taxon>
        <taxon>Magnoliopsida</taxon>
        <taxon>eudicotyledons</taxon>
        <taxon>Gunneridae</taxon>
        <taxon>Pentapetalae</taxon>
        <taxon>rosids</taxon>
        <taxon>fabids</taxon>
        <taxon>Fabales</taxon>
        <taxon>Fabaceae</taxon>
        <taxon>Papilionoideae</taxon>
        <taxon>50 kb inversion clade</taxon>
        <taxon>NPAAA clade</taxon>
        <taxon>indigoferoid/millettioid clade</taxon>
        <taxon>Phaseoleae</taxon>
        <taxon>Vigna</taxon>
    </lineage>
</organism>
<protein>
    <submittedName>
        <fullName evidence="1">Uncharacterized protein</fullName>
    </submittedName>
</protein>
<dbReference type="AlphaFoldDB" id="A0AAQ3N7B1"/>